<evidence type="ECO:0000256" key="2">
    <source>
        <dbReference type="SAM" id="MobiDB-lite"/>
    </source>
</evidence>
<evidence type="ECO:0000313" key="4">
    <source>
        <dbReference type="EMBL" id="ELY50988.1"/>
    </source>
</evidence>
<feature type="domain" description="UspA" evidence="3">
    <location>
        <begin position="1"/>
        <end position="74"/>
    </location>
</feature>
<sequence>MCDTILIPTDGSEGVEPAVDAGLDLARTYEASVHSLSAVDPQGGGTDEQRERREEDSKAVATDASEAGLEAVATVRTGRPGKRSATSRRSIEGVCLATGGSSSSAAATDHALAVADACDATLHALYAVEPQVDPEGEPLQDALQEHGEQTTSAVATRAEVRGIDAISVVETGHPTDVVLEYADRDDVDLVVMGTESKSDVERLVVGSVSQRVVPNATVPVMTARTLE</sequence>
<dbReference type="CDD" id="cd00293">
    <property type="entry name" value="USP-like"/>
    <property type="match status" value="1"/>
</dbReference>
<accession>L9WRS3</accession>
<organism evidence="4 5">
    <name type="scientific">Natronolimnohabitans innermongolicus JCM 12255</name>
    <dbReference type="NCBI Taxonomy" id="1227499"/>
    <lineage>
        <taxon>Archaea</taxon>
        <taxon>Methanobacteriati</taxon>
        <taxon>Methanobacteriota</taxon>
        <taxon>Stenosarchaea group</taxon>
        <taxon>Halobacteria</taxon>
        <taxon>Halobacteriales</taxon>
        <taxon>Natrialbaceae</taxon>
        <taxon>Natronolimnohabitans</taxon>
    </lineage>
</organism>
<dbReference type="Proteomes" id="UP000011602">
    <property type="component" value="Unassembled WGS sequence"/>
</dbReference>
<dbReference type="eggNOG" id="arCOG00449">
    <property type="taxonomic scope" value="Archaea"/>
</dbReference>
<dbReference type="SUPFAM" id="SSF52402">
    <property type="entry name" value="Adenine nucleotide alpha hydrolases-like"/>
    <property type="match status" value="2"/>
</dbReference>
<dbReference type="EMBL" id="AOHZ01000084">
    <property type="protein sequence ID" value="ELY50988.1"/>
    <property type="molecule type" value="Genomic_DNA"/>
</dbReference>
<comment type="similarity">
    <text evidence="1">Belongs to the universal stress protein A family.</text>
</comment>
<dbReference type="InterPro" id="IPR014729">
    <property type="entry name" value="Rossmann-like_a/b/a_fold"/>
</dbReference>
<keyword evidence="5" id="KW-1185">Reference proteome</keyword>
<feature type="region of interest" description="Disordered" evidence="2">
    <location>
        <begin position="34"/>
        <end position="66"/>
    </location>
</feature>
<dbReference type="PRINTS" id="PR01438">
    <property type="entry name" value="UNVRSLSTRESS"/>
</dbReference>
<dbReference type="PATRIC" id="fig|1227499.3.peg.3793"/>
<evidence type="ECO:0000259" key="3">
    <source>
        <dbReference type="Pfam" id="PF00582"/>
    </source>
</evidence>
<dbReference type="InterPro" id="IPR006015">
    <property type="entry name" value="Universal_stress_UspA"/>
</dbReference>
<proteinExistence type="inferred from homology"/>
<dbReference type="PANTHER" id="PTHR46268">
    <property type="entry name" value="STRESS RESPONSE PROTEIN NHAX"/>
    <property type="match status" value="1"/>
</dbReference>
<name>L9WRS3_9EURY</name>
<reference evidence="4 5" key="1">
    <citation type="journal article" date="2014" name="PLoS Genet.">
        <title>Phylogenetically driven sequencing of extremely halophilic archaea reveals strategies for static and dynamic osmo-response.</title>
        <authorList>
            <person name="Becker E.A."/>
            <person name="Seitzer P.M."/>
            <person name="Tritt A."/>
            <person name="Larsen D."/>
            <person name="Krusor M."/>
            <person name="Yao A.I."/>
            <person name="Wu D."/>
            <person name="Madern D."/>
            <person name="Eisen J.A."/>
            <person name="Darling A.E."/>
            <person name="Facciotti M.T."/>
        </authorList>
    </citation>
    <scope>NUCLEOTIDE SEQUENCE [LARGE SCALE GENOMIC DNA]</scope>
    <source>
        <strain evidence="4 5">JCM 12255</strain>
    </source>
</reference>
<feature type="domain" description="UspA" evidence="3">
    <location>
        <begin position="94"/>
        <end position="223"/>
    </location>
</feature>
<dbReference type="PANTHER" id="PTHR46268:SF6">
    <property type="entry name" value="UNIVERSAL STRESS PROTEIN UP12"/>
    <property type="match status" value="1"/>
</dbReference>
<evidence type="ECO:0000256" key="1">
    <source>
        <dbReference type="ARBA" id="ARBA00008791"/>
    </source>
</evidence>
<dbReference type="InterPro" id="IPR006016">
    <property type="entry name" value="UspA"/>
</dbReference>
<dbReference type="AlphaFoldDB" id="L9WRS3"/>
<dbReference type="Gene3D" id="3.40.50.620">
    <property type="entry name" value="HUPs"/>
    <property type="match status" value="2"/>
</dbReference>
<dbReference type="OrthoDB" id="105697at2157"/>
<dbReference type="Pfam" id="PF00582">
    <property type="entry name" value="Usp"/>
    <property type="match status" value="2"/>
</dbReference>
<feature type="compositionally biased region" description="Basic and acidic residues" evidence="2">
    <location>
        <begin position="47"/>
        <end position="58"/>
    </location>
</feature>
<dbReference type="RefSeq" id="WP_007260944.1">
    <property type="nucleotide sequence ID" value="NZ_AOHZ01000084.1"/>
</dbReference>
<comment type="caution">
    <text evidence="4">The sequence shown here is derived from an EMBL/GenBank/DDBJ whole genome shotgun (WGS) entry which is preliminary data.</text>
</comment>
<evidence type="ECO:0000313" key="5">
    <source>
        <dbReference type="Proteomes" id="UP000011602"/>
    </source>
</evidence>
<gene>
    <name evidence="4" type="ORF">C493_18421</name>
</gene>
<protein>
    <submittedName>
        <fullName evidence="4">UspA domain-containing protein</fullName>
    </submittedName>
</protein>